<dbReference type="EMBL" id="KI963921">
    <property type="protein sequence ID" value="EUC50754.1"/>
    <property type="molecule type" value="Genomic_DNA"/>
</dbReference>
<dbReference type="HOGENOM" id="CLU_663904_0_0_1"/>
<dbReference type="KEGG" id="bor:COCMIDRAFT_81141"/>
<evidence type="ECO:0000313" key="3">
    <source>
        <dbReference type="Proteomes" id="UP000054032"/>
    </source>
</evidence>
<dbReference type="AlphaFoldDB" id="W6ZTA5"/>
<gene>
    <name evidence="2" type="ORF">COCMIDRAFT_81141</name>
</gene>
<reference evidence="2 3" key="1">
    <citation type="journal article" date="2013" name="PLoS Genet.">
        <title>Comparative genome structure, secondary metabolite, and effector coding capacity across Cochliobolus pathogens.</title>
        <authorList>
            <person name="Condon B.J."/>
            <person name="Leng Y."/>
            <person name="Wu D."/>
            <person name="Bushley K.E."/>
            <person name="Ohm R.A."/>
            <person name="Otillar R."/>
            <person name="Martin J."/>
            <person name="Schackwitz W."/>
            <person name="Grimwood J."/>
            <person name="MohdZainudin N."/>
            <person name="Xue C."/>
            <person name="Wang R."/>
            <person name="Manning V.A."/>
            <person name="Dhillon B."/>
            <person name="Tu Z.J."/>
            <person name="Steffenson B.J."/>
            <person name="Salamov A."/>
            <person name="Sun H."/>
            <person name="Lowry S."/>
            <person name="LaButti K."/>
            <person name="Han J."/>
            <person name="Copeland A."/>
            <person name="Lindquist E."/>
            <person name="Barry K."/>
            <person name="Schmutz J."/>
            <person name="Baker S.E."/>
            <person name="Ciuffetti L.M."/>
            <person name="Grigoriev I.V."/>
            <person name="Zhong S."/>
            <person name="Turgeon B.G."/>
        </authorList>
    </citation>
    <scope>NUCLEOTIDE SEQUENCE [LARGE SCALE GENOMIC DNA]</scope>
    <source>
        <strain evidence="2 3">ATCC 44560</strain>
    </source>
</reference>
<accession>W6ZTA5</accession>
<evidence type="ECO:0000313" key="2">
    <source>
        <dbReference type="EMBL" id="EUC50754.1"/>
    </source>
</evidence>
<dbReference type="GeneID" id="19125811"/>
<dbReference type="RefSeq" id="XP_007682739.1">
    <property type="nucleotide sequence ID" value="XM_007684549.1"/>
</dbReference>
<name>W6ZTA5_COCMI</name>
<sequence length="411" mass="46717">MSVASPNNKKPRKKYVLGDFVKYATGIFAAHFVAISDMGLYEFAEKQYIDENQQCNTCHMIMVGHYHRKSSGLPVWAESTGEEIWYYKWTGCRVEPLSRGIQSGKVYYDPPFSYIGGIISDRDTGRGMTQERKFQRAVVESVIHFIFLATGRLNQTSDITNPDLLGHFKLALKNLLQNREAHEATNRTPTQRLPTHVEETPIANNEALPSKVSETRHKNSISDIIQRPLPPIFTASLDRRVIDLTRDVSGSSSQAPNECVLLEQQVRDLKAKLEEQEAMTNALEARLVREKARRQRLRNQRERWTIKRQALKAKISAKGQRLAEWKATAREHQLQIAAVTEELAREKEELRCEKKARMFWQHKHNSLPRMLLERSRLAATSGSPNGQESSVAMVKTQGVGGSFGSAHSRPL</sequence>
<dbReference type="Proteomes" id="UP000054032">
    <property type="component" value="Unassembled WGS sequence"/>
</dbReference>
<feature type="coiled-coil region" evidence="1">
    <location>
        <begin position="259"/>
        <end position="356"/>
    </location>
</feature>
<keyword evidence="3" id="KW-1185">Reference proteome</keyword>
<proteinExistence type="predicted"/>
<protein>
    <submittedName>
        <fullName evidence="2">Uncharacterized protein</fullName>
    </submittedName>
</protein>
<keyword evidence="1" id="KW-0175">Coiled coil</keyword>
<organism evidence="2 3">
    <name type="scientific">Bipolaris oryzae ATCC 44560</name>
    <dbReference type="NCBI Taxonomy" id="930090"/>
    <lineage>
        <taxon>Eukaryota</taxon>
        <taxon>Fungi</taxon>
        <taxon>Dikarya</taxon>
        <taxon>Ascomycota</taxon>
        <taxon>Pezizomycotina</taxon>
        <taxon>Dothideomycetes</taxon>
        <taxon>Pleosporomycetidae</taxon>
        <taxon>Pleosporales</taxon>
        <taxon>Pleosporineae</taxon>
        <taxon>Pleosporaceae</taxon>
        <taxon>Bipolaris</taxon>
    </lineage>
</organism>
<evidence type="ECO:0000256" key="1">
    <source>
        <dbReference type="SAM" id="Coils"/>
    </source>
</evidence>
<dbReference type="OrthoDB" id="3695169at2759"/>